<reference evidence="3 4" key="1">
    <citation type="submission" date="2019-08" db="EMBL/GenBank/DDBJ databases">
        <authorList>
            <person name="Peeters C."/>
        </authorList>
    </citation>
    <scope>NUCLEOTIDE SEQUENCE [LARGE SCALE GENOMIC DNA]</scope>
    <source>
        <strain evidence="3 4">LMG 31113</strain>
    </source>
</reference>
<dbReference type="Proteomes" id="UP000382577">
    <property type="component" value="Unassembled WGS sequence"/>
</dbReference>
<keyword evidence="2" id="KW-1133">Transmembrane helix</keyword>
<evidence type="ECO:0000256" key="1">
    <source>
        <dbReference type="SAM" id="MobiDB-lite"/>
    </source>
</evidence>
<dbReference type="EMBL" id="CABPRW010000009">
    <property type="protein sequence ID" value="VVE34881.1"/>
    <property type="molecule type" value="Genomic_DNA"/>
</dbReference>
<keyword evidence="2" id="KW-0472">Membrane</keyword>
<gene>
    <name evidence="3" type="ORF">PFI31113_03807</name>
</gene>
<evidence type="ECO:0000256" key="2">
    <source>
        <dbReference type="SAM" id="Phobius"/>
    </source>
</evidence>
<accession>A0A5E4XEL0</accession>
<evidence type="ECO:0000313" key="3">
    <source>
        <dbReference type="EMBL" id="VVE34881.1"/>
    </source>
</evidence>
<feature type="transmembrane region" description="Helical" evidence="2">
    <location>
        <begin position="41"/>
        <end position="60"/>
    </location>
</feature>
<dbReference type="AlphaFoldDB" id="A0A5E4XEL0"/>
<organism evidence="3 4">
    <name type="scientific">Pandoraea fibrosis</name>
    <dbReference type="NCBI Taxonomy" id="1891094"/>
    <lineage>
        <taxon>Bacteria</taxon>
        <taxon>Pseudomonadati</taxon>
        <taxon>Pseudomonadota</taxon>
        <taxon>Betaproteobacteria</taxon>
        <taxon>Burkholderiales</taxon>
        <taxon>Burkholderiaceae</taxon>
        <taxon>Pandoraea</taxon>
    </lineage>
</organism>
<name>A0A5E4XEL0_9BURK</name>
<keyword evidence="2" id="KW-0812">Transmembrane</keyword>
<feature type="transmembrane region" description="Helical" evidence="2">
    <location>
        <begin position="66"/>
        <end position="86"/>
    </location>
</feature>
<feature type="transmembrane region" description="Helical" evidence="2">
    <location>
        <begin position="127"/>
        <end position="155"/>
    </location>
</feature>
<feature type="region of interest" description="Disordered" evidence="1">
    <location>
        <begin position="161"/>
        <end position="202"/>
    </location>
</feature>
<evidence type="ECO:0000313" key="4">
    <source>
        <dbReference type="Proteomes" id="UP000382577"/>
    </source>
</evidence>
<protein>
    <submittedName>
        <fullName evidence="3">Uncharacterized protein</fullName>
    </submittedName>
</protein>
<sequence>MGVDHDTQLAELRSGAAEALNKWRETTSTLRQSYTLETVKHLAFINGAGLAGAATALASIGGSAKLLPSLALFAFGLVFAVLDLYLNSLAFHRLERAISARINEIARAKSYGDLLILYRDPHEGDALFRWAAGIGWLSALGAVAGMGCLLGGLLLPPHPAPSGASAEESPRAAHQPTASTPASGLALPCQNYQGKPDPAARC</sequence>
<proteinExistence type="predicted"/>